<sequence length="112" mass="12075">MLPTPPASLLCDRPLGGGVGDMFGHEDATQSIHHHRGAQANPAKPQTPRHGFTKSMSDNKLSEIQNQQPKLGLSGPKEEQRMIGKACGDTITSLGFMHKIDSGRCIRECATL</sequence>
<evidence type="ECO:0000313" key="3">
    <source>
        <dbReference type="Proteomes" id="UP001190700"/>
    </source>
</evidence>
<dbReference type="EMBL" id="LGRX02000206">
    <property type="protein sequence ID" value="KAK3289187.1"/>
    <property type="molecule type" value="Genomic_DNA"/>
</dbReference>
<evidence type="ECO:0000256" key="1">
    <source>
        <dbReference type="SAM" id="MobiDB-lite"/>
    </source>
</evidence>
<reference evidence="2 3" key="1">
    <citation type="journal article" date="2015" name="Genome Biol. Evol.">
        <title>Comparative Genomics of a Bacterivorous Green Alga Reveals Evolutionary Causalities and Consequences of Phago-Mixotrophic Mode of Nutrition.</title>
        <authorList>
            <person name="Burns J.A."/>
            <person name="Paasch A."/>
            <person name="Narechania A."/>
            <person name="Kim E."/>
        </authorList>
    </citation>
    <scope>NUCLEOTIDE SEQUENCE [LARGE SCALE GENOMIC DNA]</scope>
    <source>
        <strain evidence="2 3">PLY_AMNH</strain>
    </source>
</reference>
<evidence type="ECO:0000313" key="2">
    <source>
        <dbReference type="EMBL" id="KAK3289187.1"/>
    </source>
</evidence>
<keyword evidence="3" id="KW-1185">Reference proteome</keyword>
<organism evidence="2 3">
    <name type="scientific">Cymbomonas tetramitiformis</name>
    <dbReference type="NCBI Taxonomy" id="36881"/>
    <lineage>
        <taxon>Eukaryota</taxon>
        <taxon>Viridiplantae</taxon>
        <taxon>Chlorophyta</taxon>
        <taxon>Pyramimonadophyceae</taxon>
        <taxon>Pyramimonadales</taxon>
        <taxon>Pyramimonadaceae</taxon>
        <taxon>Cymbomonas</taxon>
    </lineage>
</organism>
<dbReference type="AlphaFoldDB" id="A0AAE0LL55"/>
<protein>
    <submittedName>
        <fullName evidence="2">Uncharacterized protein</fullName>
    </submittedName>
</protein>
<name>A0AAE0LL55_9CHLO</name>
<accession>A0AAE0LL55</accession>
<comment type="caution">
    <text evidence="2">The sequence shown here is derived from an EMBL/GenBank/DDBJ whole genome shotgun (WGS) entry which is preliminary data.</text>
</comment>
<proteinExistence type="predicted"/>
<feature type="region of interest" description="Disordered" evidence="1">
    <location>
        <begin position="1"/>
        <end position="56"/>
    </location>
</feature>
<gene>
    <name evidence="2" type="ORF">CYMTET_3375</name>
</gene>
<dbReference type="Proteomes" id="UP001190700">
    <property type="component" value="Unassembled WGS sequence"/>
</dbReference>